<feature type="transmembrane region" description="Helical" evidence="6">
    <location>
        <begin position="9"/>
        <end position="33"/>
    </location>
</feature>
<evidence type="ECO:0000256" key="5">
    <source>
        <dbReference type="ARBA" id="ARBA00023136"/>
    </source>
</evidence>
<keyword evidence="3 6" id="KW-0812">Transmembrane</keyword>
<keyword evidence="2" id="KW-1003">Cell membrane</keyword>
<dbReference type="Proteomes" id="UP001258181">
    <property type="component" value="Unassembled WGS sequence"/>
</dbReference>
<name>A0ABU1U2Z3_9BACL</name>
<accession>A0ABU1U2Z3</accession>
<feature type="transmembrane region" description="Helical" evidence="6">
    <location>
        <begin position="167"/>
        <end position="186"/>
    </location>
</feature>
<evidence type="ECO:0000256" key="4">
    <source>
        <dbReference type="ARBA" id="ARBA00022989"/>
    </source>
</evidence>
<dbReference type="InterPro" id="IPR002797">
    <property type="entry name" value="Polysacc_synth"/>
</dbReference>
<dbReference type="RefSeq" id="WP_310259800.1">
    <property type="nucleotide sequence ID" value="NZ_JAVDWA010000004.1"/>
</dbReference>
<reference evidence="7 8" key="1">
    <citation type="submission" date="2023-07" db="EMBL/GenBank/DDBJ databases">
        <title>Sorghum-associated microbial communities from plants grown in Nebraska, USA.</title>
        <authorList>
            <person name="Schachtman D."/>
        </authorList>
    </citation>
    <scope>NUCLEOTIDE SEQUENCE [LARGE SCALE GENOMIC DNA]</scope>
    <source>
        <strain evidence="7 8">BE211</strain>
    </source>
</reference>
<dbReference type="InterPro" id="IPR024923">
    <property type="entry name" value="PG_synth_SpoVB"/>
</dbReference>
<feature type="transmembrane region" description="Helical" evidence="6">
    <location>
        <begin position="87"/>
        <end position="108"/>
    </location>
</feature>
<feature type="transmembrane region" description="Helical" evidence="6">
    <location>
        <begin position="492"/>
        <end position="512"/>
    </location>
</feature>
<feature type="transmembrane region" description="Helical" evidence="6">
    <location>
        <begin position="45"/>
        <end position="67"/>
    </location>
</feature>
<evidence type="ECO:0000256" key="3">
    <source>
        <dbReference type="ARBA" id="ARBA00022692"/>
    </source>
</evidence>
<dbReference type="PANTHER" id="PTHR30250:SF21">
    <property type="entry name" value="LIPID II FLIPPASE MURJ"/>
    <property type="match status" value="1"/>
</dbReference>
<proteinExistence type="predicted"/>
<keyword evidence="5 6" id="KW-0472">Membrane</keyword>
<dbReference type="CDD" id="cd13124">
    <property type="entry name" value="MATE_SpoVB_like"/>
    <property type="match status" value="1"/>
</dbReference>
<dbReference type="EMBL" id="JAVDWA010000004">
    <property type="protein sequence ID" value="MDR7073852.1"/>
    <property type="molecule type" value="Genomic_DNA"/>
</dbReference>
<organism evidence="7 8">
    <name type="scientific">Fictibacillus barbaricus</name>
    <dbReference type="NCBI Taxonomy" id="182136"/>
    <lineage>
        <taxon>Bacteria</taxon>
        <taxon>Bacillati</taxon>
        <taxon>Bacillota</taxon>
        <taxon>Bacilli</taxon>
        <taxon>Bacillales</taxon>
        <taxon>Fictibacillaceae</taxon>
        <taxon>Fictibacillus</taxon>
    </lineage>
</organism>
<feature type="transmembrane region" description="Helical" evidence="6">
    <location>
        <begin position="423"/>
        <end position="444"/>
    </location>
</feature>
<feature type="transmembrane region" description="Helical" evidence="6">
    <location>
        <begin position="338"/>
        <end position="356"/>
    </location>
</feature>
<feature type="transmembrane region" description="Helical" evidence="6">
    <location>
        <begin position="297"/>
        <end position="317"/>
    </location>
</feature>
<comment type="caution">
    <text evidence="7">The sequence shown here is derived from an EMBL/GenBank/DDBJ whole genome shotgun (WGS) entry which is preliminary data.</text>
</comment>
<protein>
    <submittedName>
        <fullName evidence="7">O-antigen/teichoic acid export membrane protein</fullName>
    </submittedName>
</protein>
<gene>
    <name evidence="7" type="ORF">J2X07_002839</name>
</gene>
<dbReference type="PIRSF" id="PIRSF038958">
    <property type="entry name" value="PG_synth_SpoVB"/>
    <property type="match status" value="1"/>
</dbReference>
<evidence type="ECO:0000256" key="6">
    <source>
        <dbReference type="SAM" id="Phobius"/>
    </source>
</evidence>
<evidence type="ECO:0000256" key="2">
    <source>
        <dbReference type="ARBA" id="ARBA00022475"/>
    </source>
</evidence>
<sequence length="534" mass="58486">MSRLLRGTLILSAATFFSKFIGLIFVIPFTNLVGEQGMALYGYAYIPYTILLSISTMGVPLAVSKFVSKYNALGDYATGRRLLKSGLLIMTLTGFLAFVLLYMLAPVLAHNIIGKYGEKGNTVSDITLVIRMVSTALIIVPSMSLIRGYFQGFQSMGPTAVSQVVEQIVRIVFILVGSYIIMNIMHGSTTTAVAIATFAATLGAVAGFIVLLWYWAKRKPHLQKMYDQSNTEADISLKDIYKETIKYAIPFVAVGLAIPLYQMVDQFTIVNTLKTVSYSQTEAESIYAIITQIAHKLVMIPVSLATALALTLIPVITKSFTQGNKDVLHNQITQTFQMVLFLTAPAAVGLCVLAYPAYGALFGMPSMDTGGFYLQWYAPTALWFAMFTVTAAILQGLNQQRFAFISLSAGFLAKLLLNKPLLFLFGGTGSVIATDIGYTISILFNLYIIKKYSGFSFKWVYRRSLLITVFCSIMALAVIGVMVLLGDSETRWQAIIKLSAGIVMGGAVYGFLSYQSGLLKIILGDRIPFLSKKK</sequence>
<feature type="transmembrane region" description="Helical" evidence="6">
    <location>
        <begin position="376"/>
        <end position="394"/>
    </location>
</feature>
<dbReference type="InterPro" id="IPR050833">
    <property type="entry name" value="Poly_Biosynth_Transport"/>
</dbReference>
<evidence type="ECO:0000313" key="8">
    <source>
        <dbReference type="Proteomes" id="UP001258181"/>
    </source>
</evidence>
<comment type="subcellular location">
    <subcellularLocation>
        <location evidence="1">Cell membrane</location>
        <topology evidence="1">Multi-pass membrane protein</topology>
    </subcellularLocation>
</comment>
<evidence type="ECO:0000256" key="1">
    <source>
        <dbReference type="ARBA" id="ARBA00004651"/>
    </source>
</evidence>
<feature type="transmembrane region" description="Helical" evidence="6">
    <location>
        <begin position="247"/>
        <end position="264"/>
    </location>
</feature>
<keyword evidence="8" id="KW-1185">Reference proteome</keyword>
<feature type="transmembrane region" description="Helical" evidence="6">
    <location>
        <begin position="192"/>
        <end position="216"/>
    </location>
</feature>
<feature type="transmembrane region" description="Helical" evidence="6">
    <location>
        <begin position="465"/>
        <end position="486"/>
    </location>
</feature>
<keyword evidence="4 6" id="KW-1133">Transmembrane helix</keyword>
<evidence type="ECO:0000313" key="7">
    <source>
        <dbReference type="EMBL" id="MDR7073852.1"/>
    </source>
</evidence>
<feature type="transmembrane region" description="Helical" evidence="6">
    <location>
        <begin position="128"/>
        <end position="146"/>
    </location>
</feature>
<dbReference type="Pfam" id="PF01943">
    <property type="entry name" value="Polysacc_synt"/>
    <property type="match status" value="1"/>
</dbReference>
<feature type="transmembrane region" description="Helical" evidence="6">
    <location>
        <begin position="401"/>
        <end position="417"/>
    </location>
</feature>
<dbReference type="PANTHER" id="PTHR30250">
    <property type="entry name" value="PST FAMILY PREDICTED COLANIC ACID TRANSPORTER"/>
    <property type="match status" value="1"/>
</dbReference>